<dbReference type="InterPro" id="IPR046450">
    <property type="entry name" value="PA_dom_sf"/>
</dbReference>
<feature type="transmembrane region" description="Helical" evidence="11">
    <location>
        <begin position="476"/>
        <end position="495"/>
    </location>
</feature>
<dbReference type="FunFam" id="3.50.30.30:FF:000007">
    <property type="entry name" value="Signal peptide peptidase-like 3"/>
    <property type="match status" value="1"/>
</dbReference>
<dbReference type="Pfam" id="PF04258">
    <property type="entry name" value="Peptidase_A22B"/>
    <property type="match status" value="1"/>
</dbReference>
<evidence type="ECO:0000256" key="7">
    <source>
        <dbReference type="ARBA" id="ARBA00022801"/>
    </source>
</evidence>
<dbReference type="GO" id="GO:0005765">
    <property type="term" value="C:lysosomal membrane"/>
    <property type="evidence" value="ECO:0007669"/>
    <property type="project" value="TreeGrafter"/>
</dbReference>
<dbReference type="GO" id="GO:0033619">
    <property type="term" value="P:membrane protein proteolysis"/>
    <property type="evidence" value="ECO:0007669"/>
    <property type="project" value="TreeGrafter"/>
</dbReference>
<keyword evidence="10" id="KW-0325">Glycoprotein</keyword>
<dbReference type="InterPro" id="IPR006639">
    <property type="entry name" value="Preselin/SPP"/>
</dbReference>
<evidence type="ECO:0000259" key="13">
    <source>
        <dbReference type="Pfam" id="PF02225"/>
    </source>
</evidence>
<feature type="transmembrane region" description="Helical" evidence="11">
    <location>
        <begin position="448"/>
        <end position="470"/>
    </location>
</feature>
<dbReference type="PANTHER" id="PTHR12174:SF90">
    <property type="entry name" value="SIGNAL PEPTIDE PEPTIDASE-LIKE 3"/>
    <property type="match status" value="1"/>
</dbReference>
<dbReference type="GO" id="GO:0042500">
    <property type="term" value="F:aspartic endopeptidase activity, intramembrane cleaving"/>
    <property type="evidence" value="ECO:0007669"/>
    <property type="project" value="InterPro"/>
</dbReference>
<evidence type="ECO:0000256" key="2">
    <source>
        <dbReference type="ARBA" id="ARBA00004337"/>
    </source>
</evidence>
<comment type="subcellular location">
    <subcellularLocation>
        <location evidence="2">Endosome membrane</location>
        <topology evidence="2">Multi-pass membrane protein</topology>
    </subcellularLocation>
</comment>
<organism evidence="14 15">
    <name type="scientific">Asparagus officinalis</name>
    <name type="common">Garden asparagus</name>
    <dbReference type="NCBI Taxonomy" id="4686"/>
    <lineage>
        <taxon>Eukaryota</taxon>
        <taxon>Viridiplantae</taxon>
        <taxon>Streptophyta</taxon>
        <taxon>Embryophyta</taxon>
        <taxon>Tracheophyta</taxon>
        <taxon>Spermatophyta</taxon>
        <taxon>Magnoliopsida</taxon>
        <taxon>Liliopsida</taxon>
        <taxon>Asparagales</taxon>
        <taxon>Asparagaceae</taxon>
        <taxon>Asparagoideae</taxon>
        <taxon>Asparagus</taxon>
    </lineage>
</organism>
<dbReference type="Gramene" id="ONK72544">
    <property type="protein sequence ID" value="ONK72544"/>
    <property type="gene ID" value="A4U43_C04F20530"/>
</dbReference>
<keyword evidence="6" id="KW-0967">Endosome</keyword>
<keyword evidence="7" id="KW-0378">Hydrolase</keyword>
<feature type="transmembrane region" description="Helical" evidence="11">
    <location>
        <begin position="357"/>
        <end position="380"/>
    </location>
</feature>
<comment type="function">
    <text evidence="1">Intramembrane-cleaving aspartic protease (I-CLiP) that cleaves type II membrane signal peptides in the hydrophobic plane of the membrane.</text>
</comment>
<dbReference type="GO" id="GO:0098554">
    <property type="term" value="C:cytoplasmic side of endoplasmic reticulum membrane"/>
    <property type="evidence" value="ECO:0007669"/>
    <property type="project" value="TreeGrafter"/>
</dbReference>
<keyword evidence="15" id="KW-1185">Reference proteome</keyword>
<evidence type="ECO:0000256" key="8">
    <source>
        <dbReference type="ARBA" id="ARBA00022989"/>
    </source>
</evidence>
<dbReference type="Proteomes" id="UP000243459">
    <property type="component" value="Chromosome 4"/>
</dbReference>
<dbReference type="EMBL" id="CM007384">
    <property type="protein sequence ID" value="ONK72544.1"/>
    <property type="molecule type" value="Genomic_DNA"/>
</dbReference>
<feature type="transmembrane region" description="Helical" evidence="11">
    <location>
        <begin position="261"/>
        <end position="288"/>
    </location>
</feature>
<dbReference type="AlphaFoldDB" id="A0A5P1F311"/>
<feature type="transmembrane region" description="Helical" evidence="11">
    <location>
        <begin position="191"/>
        <end position="210"/>
    </location>
</feature>
<dbReference type="SMART" id="SM00730">
    <property type="entry name" value="PSN"/>
    <property type="match status" value="1"/>
</dbReference>
<proteinExistence type="inferred from homology"/>
<evidence type="ECO:0000256" key="3">
    <source>
        <dbReference type="ARBA" id="ARBA00006859"/>
    </source>
</evidence>
<dbReference type="GO" id="GO:0010008">
    <property type="term" value="C:endosome membrane"/>
    <property type="evidence" value="ECO:0007669"/>
    <property type="project" value="UniProtKB-SubCell"/>
</dbReference>
<evidence type="ECO:0000256" key="9">
    <source>
        <dbReference type="ARBA" id="ARBA00023136"/>
    </source>
</evidence>
<feature type="transmembrane region" description="Helical" evidence="11">
    <location>
        <begin position="300"/>
        <end position="324"/>
    </location>
</feature>
<feature type="signal peptide" evidence="12">
    <location>
        <begin position="1"/>
        <end position="29"/>
    </location>
</feature>
<evidence type="ECO:0000256" key="1">
    <source>
        <dbReference type="ARBA" id="ARBA00003012"/>
    </source>
</evidence>
<name>A0A5P1F311_ASPOF</name>
<feature type="domain" description="PA" evidence="13">
    <location>
        <begin position="88"/>
        <end position="164"/>
    </location>
</feature>
<gene>
    <name evidence="14" type="ORF">A4U43_C04F20530</name>
</gene>
<keyword evidence="5 12" id="KW-0732">Signal</keyword>
<dbReference type="InterPro" id="IPR003137">
    <property type="entry name" value="PA_domain"/>
</dbReference>
<evidence type="ECO:0000256" key="6">
    <source>
        <dbReference type="ARBA" id="ARBA00022753"/>
    </source>
</evidence>
<evidence type="ECO:0000313" key="14">
    <source>
        <dbReference type="EMBL" id="ONK72544.1"/>
    </source>
</evidence>
<protein>
    <recommendedName>
        <fullName evidence="13">PA domain-containing protein</fullName>
    </recommendedName>
</protein>
<dbReference type="GO" id="GO:0030660">
    <property type="term" value="C:Golgi-associated vesicle membrane"/>
    <property type="evidence" value="ECO:0007669"/>
    <property type="project" value="TreeGrafter"/>
</dbReference>
<dbReference type="Gene3D" id="3.50.30.30">
    <property type="match status" value="1"/>
</dbReference>
<comment type="similarity">
    <text evidence="3">Belongs to the peptidase A22B family.</text>
</comment>
<evidence type="ECO:0000256" key="10">
    <source>
        <dbReference type="ARBA" id="ARBA00023180"/>
    </source>
</evidence>
<evidence type="ECO:0000256" key="5">
    <source>
        <dbReference type="ARBA" id="ARBA00022729"/>
    </source>
</evidence>
<dbReference type="Pfam" id="PF02225">
    <property type="entry name" value="PA"/>
    <property type="match status" value="1"/>
</dbReference>
<feature type="chain" id="PRO_5024303765" description="PA domain-containing protein" evidence="12">
    <location>
        <begin position="30"/>
        <end position="517"/>
    </location>
</feature>
<sequence>MGIVGSSPRYFYTLVFLLLFSLNPILVAGDDNSHCDNNPVYRKVLIKNWVNDKKHEDIIGVEAKFGTQPPADSSDALKRSAFLSNPLKGCASSSSKFVDSVVLAMRGECSYTDKAKVAESSGAAGLLVINENEELPQMVCTENDTSLDIKIPVLMISKSAGESLMDPLASGGRVEVLLYSPDKPIVEGSVVFLWMMAVATIIISSVWSGADARNQDPSDPGFKNEDAEESVELKTSSAIIFLVTASAVLLLLYFVLSKYSIWVLVVLFCIGGTTGLHACIVELILRLFKGCGEFKVELPILGEASILAIVLFPFCAALAIFWAAHKNASYAWICQDILGMGMMMSGLRVVKLPNIKVAAALLCAAFFYDIFWVFISPYIFHKSVMVEVARGTKAGGQSIPMLLSVPRFFDPWGGTAIVGFGDVMIPGLLIAFTYRYDKLTQRLNLKGYFLWLLVGYTVGFIATYLALYLMKGKGQPALLYLVPSTLGLIVILGLVRREMRTLWSGIEMPSNSDDEEA</sequence>
<evidence type="ECO:0000313" key="15">
    <source>
        <dbReference type="Proteomes" id="UP000243459"/>
    </source>
</evidence>
<keyword evidence="8 11" id="KW-1133">Transmembrane helix</keyword>
<evidence type="ECO:0000256" key="11">
    <source>
        <dbReference type="SAM" id="Phobius"/>
    </source>
</evidence>
<dbReference type="PANTHER" id="PTHR12174">
    <property type="entry name" value="SIGNAL PEPTIDE PEPTIDASE"/>
    <property type="match status" value="1"/>
</dbReference>
<dbReference type="SUPFAM" id="SSF52025">
    <property type="entry name" value="PA domain"/>
    <property type="match status" value="1"/>
</dbReference>
<evidence type="ECO:0000256" key="12">
    <source>
        <dbReference type="SAM" id="SignalP"/>
    </source>
</evidence>
<keyword evidence="4 11" id="KW-0812">Transmembrane</keyword>
<keyword evidence="9 11" id="KW-0472">Membrane</keyword>
<dbReference type="InterPro" id="IPR007369">
    <property type="entry name" value="Peptidase_A22B_SPP"/>
</dbReference>
<dbReference type="GO" id="GO:0098553">
    <property type="term" value="C:lumenal side of endoplasmic reticulum membrane"/>
    <property type="evidence" value="ECO:0007669"/>
    <property type="project" value="TreeGrafter"/>
</dbReference>
<accession>A0A5P1F311</accession>
<feature type="transmembrane region" description="Helical" evidence="11">
    <location>
        <begin position="412"/>
        <end position="436"/>
    </location>
</feature>
<feature type="transmembrane region" description="Helical" evidence="11">
    <location>
        <begin position="231"/>
        <end position="255"/>
    </location>
</feature>
<evidence type="ECO:0000256" key="4">
    <source>
        <dbReference type="ARBA" id="ARBA00022692"/>
    </source>
</evidence>
<reference evidence="15" key="1">
    <citation type="journal article" date="2017" name="Nat. Commun.">
        <title>The asparagus genome sheds light on the origin and evolution of a young Y chromosome.</title>
        <authorList>
            <person name="Harkess A."/>
            <person name="Zhou J."/>
            <person name="Xu C."/>
            <person name="Bowers J.E."/>
            <person name="Van der Hulst R."/>
            <person name="Ayyampalayam S."/>
            <person name="Mercati F."/>
            <person name="Riccardi P."/>
            <person name="McKain M.R."/>
            <person name="Kakrana A."/>
            <person name="Tang H."/>
            <person name="Ray J."/>
            <person name="Groenendijk J."/>
            <person name="Arikit S."/>
            <person name="Mathioni S.M."/>
            <person name="Nakano M."/>
            <person name="Shan H."/>
            <person name="Telgmann-Rauber A."/>
            <person name="Kanno A."/>
            <person name="Yue Z."/>
            <person name="Chen H."/>
            <person name="Li W."/>
            <person name="Chen Y."/>
            <person name="Xu X."/>
            <person name="Zhang Y."/>
            <person name="Luo S."/>
            <person name="Chen H."/>
            <person name="Gao J."/>
            <person name="Mao Z."/>
            <person name="Pires J.C."/>
            <person name="Luo M."/>
            <person name="Kudrna D."/>
            <person name="Wing R.A."/>
            <person name="Meyers B.C."/>
            <person name="Yi K."/>
            <person name="Kong H."/>
            <person name="Lavrijsen P."/>
            <person name="Sunseri F."/>
            <person name="Falavigna A."/>
            <person name="Ye Y."/>
            <person name="Leebens-Mack J.H."/>
            <person name="Chen G."/>
        </authorList>
    </citation>
    <scope>NUCLEOTIDE SEQUENCE [LARGE SCALE GENOMIC DNA]</scope>
    <source>
        <strain evidence="15">cv. DH0086</strain>
    </source>
</reference>